<dbReference type="AlphaFoldDB" id="A0AAN7QBJ7"/>
<dbReference type="GO" id="GO:0031663">
    <property type="term" value="P:lipopolysaccharide-mediated signaling pathway"/>
    <property type="evidence" value="ECO:0007669"/>
    <property type="project" value="TreeGrafter"/>
</dbReference>
<keyword evidence="5" id="KW-0862">Zinc</keyword>
<dbReference type="PANTHER" id="PTHR10131:SF152">
    <property type="entry name" value="TNF RECEPTOR-ASSOCIATED FACTOR 6"/>
    <property type="match status" value="1"/>
</dbReference>
<dbReference type="SMART" id="SM00184">
    <property type="entry name" value="RING"/>
    <property type="match status" value="1"/>
</dbReference>
<dbReference type="GO" id="GO:0061630">
    <property type="term" value="F:ubiquitin protein ligase activity"/>
    <property type="evidence" value="ECO:0007669"/>
    <property type="project" value="TreeGrafter"/>
</dbReference>
<evidence type="ECO:0000259" key="8">
    <source>
        <dbReference type="PROSITE" id="PS50144"/>
    </source>
</evidence>
<dbReference type="InterPro" id="IPR001841">
    <property type="entry name" value="Znf_RING"/>
</dbReference>
<keyword evidence="10" id="KW-1185">Reference proteome</keyword>
<dbReference type="InterPro" id="IPR013083">
    <property type="entry name" value="Znf_RING/FYVE/PHD"/>
</dbReference>
<dbReference type="InterPro" id="IPR017907">
    <property type="entry name" value="Znf_RING_CS"/>
</dbReference>
<evidence type="ECO:0000259" key="7">
    <source>
        <dbReference type="PROSITE" id="PS50089"/>
    </source>
</evidence>
<dbReference type="Pfam" id="PF21355">
    <property type="entry name" value="TRAF-mep_MATH"/>
    <property type="match status" value="1"/>
</dbReference>
<comment type="caution">
    <text evidence="9">The sequence shown here is derived from an EMBL/GenBank/DDBJ whole genome shotgun (WGS) entry which is preliminary data.</text>
</comment>
<dbReference type="EMBL" id="JARPUR010000001">
    <property type="protein sequence ID" value="KAK4886970.1"/>
    <property type="molecule type" value="Genomic_DNA"/>
</dbReference>
<dbReference type="PIRSF" id="PIRSF015614">
    <property type="entry name" value="TRAF"/>
    <property type="match status" value="1"/>
</dbReference>
<dbReference type="InterPro" id="IPR012227">
    <property type="entry name" value="TNF_rcpt-assoc_TRAF_met"/>
</dbReference>
<evidence type="ECO:0000256" key="5">
    <source>
        <dbReference type="ARBA" id="ARBA00022833"/>
    </source>
</evidence>
<name>A0AAN7QBJ7_9COLE</name>
<dbReference type="PROSITE" id="PS50144">
    <property type="entry name" value="MATH"/>
    <property type="match status" value="1"/>
</dbReference>
<evidence type="ECO:0000313" key="9">
    <source>
        <dbReference type="EMBL" id="KAK4886970.1"/>
    </source>
</evidence>
<dbReference type="InterPro" id="IPR008974">
    <property type="entry name" value="TRAF-like"/>
</dbReference>
<dbReference type="PROSITE" id="PS50089">
    <property type="entry name" value="ZF_RING_2"/>
    <property type="match status" value="1"/>
</dbReference>
<dbReference type="GO" id="GO:0045087">
    <property type="term" value="P:innate immune response"/>
    <property type="evidence" value="ECO:0007669"/>
    <property type="project" value="TreeGrafter"/>
</dbReference>
<evidence type="ECO:0000256" key="2">
    <source>
        <dbReference type="ARBA" id="ARBA00022490"/>
    </source>
</evidence>
<dbReference type="Gene3D" id="3.30.40.10">
    <property type="entry name" value="Zinc/RING finger domain, C3HC4 (zinc finger)"/>
    <property type="match status" value="1"/>
</dbReference>
<proteinExistence type="predicted"/>
<keyword evidence="3" id="KW-0479">Metal-binding</keyword>
<dbReference type="Gene3D" id="2.60.210.10">
    <property type="entry name" value="Apoptosis, Tumor Necrosis Factor Receptor Associated Protein 2, Chain A"/>
    <property type="match status" value="1"/>
</dbReference>
<evidence type="ECO:0000313" key="10">
    <source>
        <dbReference type="Proteomes" id="UP001353858"/>
    </source>
</evidence>
<keyword evidence="4 6" id="KW-0863">Zinc-finger</keyword>
<evidence type="ECO:0000256" key="4">
    <source>
        <dbReference type="ARBA" id="ARBA00022771"/>
    </source>
</evidence>
<protein>
    <recommendedName>
        <fullName evidence="11">TNF receptor-associated factor 6</fullName>
    </recommendedName>
</protein>
<organism evidence="9 10">
    <name type="scientific">Aquatica leii</name>
    <dbReference type="NCBI Taxonomy" id="1421715"/>
    <lineage>
        <taxon>Eukaryota</taxon>
        <taxon>Metazoa</taxon>
        <taxon>Ecdysozoa</taxon>
        <taxon>Arthropoda</taxon>
        <taxon>Hexapoda</taxon>
        <taxon>Insecta</taxon>
        <taxon>Pterygota</taxon>
        <taxon>Neoptera</taxon>
        <taxon>Endopterygota</taxon>
        <taxon>Coleoptera</taxon>
        <taxon>Polyphaga</taxon>
        <taxon>Elateriformia</taxon>
        <taxon>Elateroidea</taxon>
        <taxon>Lampyridae</taxon>
        <taxon>Luciolinae</taxon>
        <taxon>Aquatica</taxon>
    </lineage>
</organism>
<dbReference type="SUPFAM" id="SSF57850">
    <property type="entry name" value="RING/U-box"/>
    <property type="match status" value="1"/>
</dbReference>
<gene>
    <name evidence="9" type="ORF">RN001_003241</name>
</gene>
<dbReference type="GO" id="GO:0043122">
    <property type="term" value="P:regulation of canonical NF-kappaB signal transduction"/>
    <property type="evidence" value="ECO:0007669"/>
    <property type="project" value="TreeGrafter"/>
</dbReference>
<feature type="domain" description="RING-type" evidence="7">
    <location>
        <begin position="31"/>
        <end position="69"/>
    </location>
</feature>
<evidence type="ECO:0000256" key="3">
    <source>
        <dbReference type="ARBA" id="ARBA00022723"/>
    </source>
</evidence>
<dbReference type="InterPro" id="IPR002083">
    <property type="entry name" value="MATH/TRAF_dom"/>
</dbReference>
<dbReference type="InterPro" id="IPR049342">
    <property type="entry name" value="TRAF1-6_MATH_dom"/>
</dbReference>
<dbReference type="GO" id="GO:0016567">
    <property type="term" value="P:protein ubiquitination"/>
    <property type="evidence" value="ECO:0007669"/>
    <property type="project" value="InterPro"/>
</dbReference>
<reference evidence="10" key="1">
    <citation type="submission" date="2023-01" db="EMBL/GenBank/DDBJ databases">
        <title>Key to firefly adult light organ development and bioluminescence: homeobox transcription factors regulate luciferase expression and transportation to peroxisome.</title>
        <authorList>
            <person name="Fu X."/>
        </authorList>
    </citation>
    <scope>NUCLEOTIDE SEQUENCE [LARGE SCALE GENOMIC DNA]</scope>
</reference>
<evidence type="ECO:0008006" key="11">
    <source>
        <dbReference type="Google" id="ProtNLM"/>
    </source>
</evidence>
<dbReference type="PROSITE" id="PS00518">
    <property type="entry name" value="ZF_RING_1"/>
    <property type="match status" value="1"/>
</dbReference>
<dbReference type="Proteomes" id="UP001353858">
    <property type="component" value="Unassembled WGS sequence"/>
</dbReference>
<comment type="subcellular location">
    <subcellularLocation>
        <location evidence="1">Cytoplasm</location>
    </subcellularLocation>
</comment>
<dbReference type="Pfam" id="PF13923">
    <property type="entry name" value="zf-C3HC4_2"/>
    <property type="match status" value="1"/>
</dbReference>
<sequence>MAGNSNNLNLAQESCISDPDQLQAPEARFECPICLAWLRDPMQTSCGHRFCRKCIQSWLEREKACPVDNKPLDKDNDIFPDNFTRREISQQRLKCPNIIRGCSEDLSPLDVEAHLLTCKYGVPKLPDNEKLRCSFVAFGCDSKFEDEPEQQRHLEQETQKHLMLLSQAYSKLILNNSASTSSAAIAEQANFWDPPSKNDSNAMQISSNSNESVHNLLRSLYEKIVVLEQKNREQDIIMANMSEQIASLNLTVSKLSLRYCNGCYLWSITDFKNKINQMRVNHQIMHYSPGFYTSTYGYKLCIRFNLSPKDPTYVAILIHMMKSEHDNSLEWPFTGRISVTIVHPLDSFQNMRETMMTRPELEAFKRPVQDLNPRGFGYTEFVLIEDLFAQGFIDNNNLVIKVNAQPV</sequence>
<dbReference type="GO" id="GO:0042981">
    <property type="term" value="P:regulation of apoptotic process"/>
    <property type="evidence" value="ECO:0007669"/>
    <property type="project" value="InterPro"/>
</dbReference>
<dbReference type="GO" id="GO:0005737">
    <property type="term" value="C:cytoplasm"/>
    <property type="evidence" value="ECO:0007669"/>
    <property type="project" value="UniProtKB-SubCell"/>
</dbReference>
<dbReference type="PANTHER" id="PTHR10131">
    <property type="entry name" value="TNF RECEPTOR ASSOCIATED FACTOR"/>
    <property type="match status" value="1"/>
</dbReference>
<dbReference type="InterPro" id="IPR003613">
    <property type="entry name" value="Ubox_domain"/>
</dbReference>
<feature type="domain" description="MATH" evidence="8">
    <location>
        <begin position="261"/>
        <end position="404"/>
    </location>
</feature>
<evidence type="ECO:0000256" key="1">
    <source>
        <dbReference type="ARBA" id="ARBA00004496"/>
    </source>
</evidence>
<accession>A0AAN7QBJ7</accession>
<dbReference type="GO" id="GO:0008270">
    <property type="term" value="F:zinc ion binding"/>
    <property type="evidence" value="ECO:0007669"/>
    <property type="project" value="UniProtKB-KW"/>
</dbReference>
<dbReference type="SMART" id="SM00504">
    <property type="entry name" value="Ubox"/>
    <property type="match status" value="1"/>
</dbReference>
<evidence type="ECO:0000256" key="6">
    <source>
        <dbReference type="PROSITE-ProRule" id="PRU00175"/>
    </source>
</evidence>
<dbReference type="SUPFAM" id="SSF49599">
    <property type="entry name" value="TRAF domain-like"/>
    <property type="match status" value="1"/>
</dbReference>
<keyword evidence="2" id="KW-0963">Cytoplasm</keyword>